<evidence type="ECO:0000313" key="1">
    <source>
        <dbReference type="EMBL" id="KAG7289148.1"/>
    </source>
</evidence>
<protein>
    <submittedName>
        <fullName evidence="1">Uncharacterized protein</fullName>
    </submittedName>
</protein>
<reference evidence="1" key="1">
    <citation type="submission" date="2023-02" db="EMBL/GenBank/DDBJ databases">
        <authorList>
            <person name="Palmer J.M."/>
        </authorList>
    </citation>
    <scope>NUCLEOTIDE SEQUENCE</scope>
    <source>
        <strain evidence="1">FW57</strain>
    </source>
</reference>
<organism evidence="1 2">
    <name type="scientific">Staphylotrichum longicolle</name>
    <dbReference type="NCBI Taxonomy" id="669026"/>
    <lineage>
        <taxon>Eukaryota</taxon>
        <taxon>Fungi</taxon>
        <taxon>Dikarya</taxon>
        <taxon>Ascomycota</taxon>
        <taxon>Pezizomycotina</taxon>
        <taxon>Sordariomycetes</taxon>
        <taxon>Sordariomycetidae</taxon>
        <taxon>Sordariales</taxon>
        <taxon>Chaetomiaceae</taxon>
        <taxon>Staphylotrichum</taxon>
    </lineage>
</organism>
<dbReference type="Proteomes" id="UP001197093">
    <property type="component" value="Unassembled WGS sequence"/>
</dbReference>
<accession>A0AAD4F1L0</accession>
<name>A0AAD4F1L0_9PEZI</name>
<comment type="caution">
    <text evidence="1">The sequence shown here is derived from an EMBL/GenBank/DDBJ whole genome shotgun (WGS) entry which is preliminary data.</text>
</comment>
<evidence type="ECO:0000313" key="2">
    <source>
        <dbReference type="Proteomes" id="UP001197093"/>
    </source>
</evidence>
<dbReference type="EMBL" id="JAHCVI010000002">
    <property type="protein sequence ID" value="KAG7289148.1"/>
    <property type="molecule type" value="Genomic_DNA"/>
</dbReference>
<sequence>MVYASRLPQLAKTENRIAKRACEAKSWKPDDGKAEYSRPANNTQVLIRGVSGPVSLQITAPRLQSFTASMDISFSDAVSLGVGFDLAETVEDSSVFEVFLPESQNGDWGFTSYLLCTTGESCR</sequence>
<keyword evidence="2" id="KW-1185">Reference proteome</keyword>
<gene>
    <name evidence="1" type="ORF">NEMBOFW57_005511</name>
</gene>
<proteinExistence type="predicted"/>
<dbReference type="AlphaFoldDB" id="A0AAD4F1L0"/>